<dbReference type="InterPro" id="IPR027039">
    <property type="entry name" value="Crtac1"/>
</dbReference>
<dbReference type="InterPro" id="IPR013517">
    <property type="entry name" value="FG-GAP"/>
</dbReference>
<feature type="region of interest" description="Disordered" evidence="2">
    <location>
        <begin position="26"/>
        <end position="70"/>
    </location>
</feature>
<dbReference type="Gene3D" id="1.25.40.10">
    <property type="entry name" value="Tetratricopeptide repeat domain"/>
    <property type="match status" value="2"/>
</dbReference>
<reference evidence="5 6" key="1">
    <citation type="submission" date="2019-02" db="EMBL/GenBank/DDBJ databases">
        <title>Deep-cultivation of Planctomycetes and their phenomic and genomic characterization uncovers novel biology.</title>
        <authorList>
            <person name="Wiegand S."/>
            <person name="Jogler M."/>
            <person name="Boedeker C."/>
            <person name="Pinto D."/>
            <person name="Vollmers J."/>
            <person name="Rivas-Marin E."/>
            <person name="Kohn T."/>
            <person name="Peeters S.H."/>
            <person name="Heuer A."/>
            <person name="Rast P."/>
            <person name="Oberbeckmann S."/>
            <person name="Bunk B."/>
            <person name="Jeske O."/>
            <person name="Meyerdierks A."/>
            <person name="Storesund J.E."/>
            <person name="Kallscheuer N."/>
            <person name="Luecker S."/>
            <person name="Lage O.M."/>
            <person name="Pohl T."/>
            <person name="Merkel B.J."/>
            <person name="Hornburger P."/>
            <person name="Mueller R.-W."/>
            <person name="Bruemmer F."/>
            <person name="Labrenz M."/>
            <person name="Spormann A.M."/>
            <person name="Op den Camp H."/>
            <person name="Overmann J."/>
            <person name="Amann R."/>
            <person name="Jetten M.S.M."/>
            <person name="Mascher T."/>
            <person name="Medema M.H."/>
            <person name="Devos D.P."/>
            <person name="Kaster A.-K."/>
            <person name="Ovreas L."/>
            <person name="Rohde M."/>
            <person name="Galperin M.Y."/>
            <person name="Jogler C."/>
        </authorList>
    </citation>
    <scope>NUCLEOTIDE SEQUENCE [LARGE SCALE GENOMIC DNA]</scope>
    <source>
        <strain evidence="5 6">K22_7</strain>
    </source>
</reference>
<feature type="domain" description="ASPIC/UnbV" evidence="4">
    <location>
        <begin position="949"/>
        <end position="1001"/>
    </location>
</feature>
<evidence type="ECO:0000256" key="1">
    <source>
        <dbReference type="ARBA" id="ARBA00022729"/>
    </source>
</evidence>
<evidence type="ECO:0000259" key="4">
    <source>
        <dbReference type="Pfam" id="PF07593"/>
    </source>
</evidence>
<gene>
    <name evidence="5" type="ORF">K227x_08940</name>
</gene>
<evidence type="ECO:0000313" key="6">
    <source>
        <dbReference type="Proteomes" id="UP000318538"/>
    </source>
</evidence>
<dbReference type="SUPFAM" id="SSF69318">
    <property type="entry name" value="Integrin alpha N-terminal domain"/>
    <property type="match status" value="1"/>
</dbReference>
<dbReference type="Gene3D" id="2.130.10.130">
    <property type="entry name" value="Integrin alpha, N-terminal"/>
    <property type="match status" value="1"/>
</dbReference>
<dbReference type="RefSeq" id="WP_218933765.1">
    <property type="nucleotide sequence ID" value="NZ_CP036525.1"/>
</dbReference>
<dbReference type="Pfam" id="PF07593">
    <property type="entry name" value="UnbV_ASPIC"/>
    <property type="match status" value="1"/>
</dbReference>
<organism evidence="5 6">
    <name type="scientific">Rubripirellula lacrimiformis</name>
    <dbReference type="NCBI Taxonomy" id="1930273"/>
    <lineage>
        <taxon>Bacteria</taxon>
        <taxon>Pseudomonadati</taxon>
        <taxon>Planctomycetota</taxon>
        <taxon>Planctomycetia</taxon>
        <taxon>Pirellulales</taxon>
        <taxon>Pirellulaceae</taxon>
        <taxon>Rubripirellula</taxon>
    </lineage>
</organism>
<feature type="compositionally biased region" description="Basic and acidic residues" evidence="2">
    <location>
        <begin position="26"/>
        <end position="48"/>
    </location>
</feature>
<dbReference type="Proteomes" id="UP000318538">
    <property type="component" value="Chromosome"/>
</dbReference>
<dbReference type="InterPro" id="IPR011519">
    <property type="entry name" value="UnbV_ASPIC"/>
</dbReference>
<dbReference type="PANTHER" id="PTHR16026:SF0">
    <property type="entry name" value="CARTILAGE ACIDIC PROTEIN 1"/>
    <property type="match status" value="1"/>
</dbReference>
<protein>
    <submittedName>
        <fullName evidence="5">ASPIC and UnbV</fullName>
    </submittedName>
</protein>
<evidence type="ECO:0000256" key="2">
    <source>
        <dbReference type="SAM" id="MobiDB-lite"/>
    </source>
</evidence>
<dbReference type="Pfam" id="PF13517">
    <property type="entry name" value="FG-GAP_3"/>
    <property type="match status" value="2"/>
</dbReference>
<dbReference type="KEGG" id="rlc:K227x_08940"/>
<proteinExistence type="predicted"/>
<keyword evidence="1 3" id="KW-0732">Signal</keyword>
<feature type="chain" id="PRO_5022222111" evidence="3">
    <location>
        <begin position="20"/>
        <end position="1048"/>
    </location>
</feature>
<dbReference type="AlphaFoldDB" id="A0A517N5U7"/>
<evidence type="ECO:0000256" key="3">
    <source>
        <dbReference type="SAM" id="SignalP"/>
    </source>
</evidence>
<feature type="signal peptide" evidence="3">
    <location>
        <begin position="1"/>
        <end position="19"/>
    </location>
</feature>
<name>A0A517N5U7_9BACT</name>
<sequence precursor="true">MYFQSFLPSLCLGCLLTFALGGCSGRDRETTETGDVRAADRADDRADVRGQPNAAAGDSSATSPGDSDPANAMAAVAAALRDNRLDQAETLLRSRLIQAPDDLQAAALIGEVLVRRGDFGGAIEWIDGLVVDHPDQRDALQAEAAEIALEAGDDQQAIDRFNDLVRRRPDFTAARSRLAEVLNQRGFRFDGNQQLRRLMALQPIGKQQWVAIIHPMQPYATFTEKPDIHDADQLARVGVMSVVAALRSRNDRVEALQCLRESDLVANRNPAAVAMLGLLFAETQDNAAVQDWLATAEPATAQYPAFWMAAGMWLAAQRDDAAIDCFVQALRLEPGSLDAWNNLIAALGVAGDSAAIKIAQQHRQQVTEMRFLVGQWASHGNGGSDPQLIQRMTELLSGSGRPMESVAWQETAIAAVAPGAPQLQTLAAYKSKVLKRFPDGRDPSIWLAGLNAESRSIDGFMATWQRMRTSHVPTVQGRAGDSVDQADAPIQRPVMVGVAKQSGLTFRHQNADPSIQREFRLFEPLGSGVACLDYDCDGQVDFYFAQAGTNVPDVESSVGNQLFRQSDGEFLEQSVASESGDFRWSTAVTSGDWNQDGFADLVVGSLGQNLLLINQGDGTFLRRTFDSVDQQGNPESVDPMSTMGLAIADVTGDLLPDVIEVNYVDDSRSLDPIQRDSRGQPLTLPGPLHFKPAVNRVFVSQGDGRMDAQVLPGESTALGLIVTDIDGDRQGDIFIANDQRANHWHSHHMLADGTPVWTDQAILAGLGYGPGGKPTACMGIAAADFDHNGNLDLHVTNFMDEWSNLYLQQAAGGFVDSAVAYQIDKASVRMLGFGTQAIDYDNNTSWDLIVGNGHIEDFRSAGKAFEMPTQILAFAGGKFVAVDPAGDDPFWKTDRLARAVAKCDWNRDGRTDIVLTEMNGDAELLENRTPAANRFLQIELAGVHCERDAIGAKVSVQTDQGEWSQWVQTGDGYLCKNESLLMFGLGGSNRIVRVAVAWPGKSPTGSARTENEAPENSASGFAEPEIFDDVAIDQRVLLIEGAGRVWQR</sequence>
<dbReference type="PANTHER" id="PTHR16026">
    <property type="entry name" value="CARTILAGE ACIDIC PROTEIN 1"/>
    <property type="match status" value="1"/>
</dbReference>
<keyword evidence="6" id="KW-1185">Reference proteome</keyword>
<accession>A0A517N5U7</accession>
<dbReference type="SUPFAM" id="SSF48452">
    <property type="entry name" value="TPR-like"/>
    <property type="match status" value="1"/>
</dbReference>
<dbReference type="InterPro" id="IPR011990">
    <property type="entry name" value="TPR-like_helical_dom_sf"/>
</dbReference>
<dbReference type="EMBL" id="CP036525">
    <property type="protein sequence ID" value="QDT02516.1"/>
    <property type="molecule type" value="Genomic_DNA"/>
</dbReference>
<evidence type="ECO:0000313" key="5">
    <source>
        <dbReference type="EMBL" id="QDT02516.1"/>
    </source>
</evidence>
<dbReference type="InterPro" id="IPR028994">
    <property type="entry name" value="Integrin_alpha_N"/>
</dbReference>